<gene>
    <name evidence="2" type="ORF">N495_02130</name>
</gene>
<dbReference type="RefSeq" id="WP_043031162.1">
    <property type="nucleotide sequence ID" value="NZ_JXSU01000006.1"/>
</dbReference>
<organism evidence="2 3">
    <name type="scientific">Clostridium botulinum B2 450</name>
    <dbReference type="NCBI Taxonomy" id="1379739"/>
    <lineage>
        <taxon>Bacteria</taxon>
        <taxon>Bacillati</taxon>
        <taxon>Bacillota</taxon>
        <taxon>Clostridia</taxon>
        <taxon>Eubacteriales</taxon>
        <taxon>Clostridiaceae</taxon>
        <taxon>Clostridium</taxon>
    </lineage>
</organism>
<name>A0A0D1BZ64_CLOBO</name>
<sequence length="371" mass="42614">MYRKRLKLKTVCVFILVLFINILFISCKGGNSNKGIVVEKWDNFYEGNNIHFYYSDGKSPNPQQLKSKYSLDKLTSKGKDDLGKALKMTSWLNSKLKFSKNSIKTEEDPLAILEKYKEGETVSDKEFNEIFTEAISSVGIYSRIGEFRVKDAQHSKKDDFFMVSEIWSDKYKKWIMIDVVNSCYMSKAGVPLSAIEILNNGISDLEINGVKDKNKYIKKMERYFFSYTIGIDNNIHDGVKSNSYITYIQNGQLPELKTIKGYIKPTIFVNNDSLFTISPKTQYKDLQNDKKPTLIISKKNTEGKEEETPSFYVASFKDSVMVKEFYISVNGADFGKVNNIFELKLKEGQNSIKLSENGKDVVREVIVNYKK</sequence>
<dbReference type="EMBL" id="JXSU01000006">
    <property type="protein sequence ID" value="KIS25397.1"/>
    <property type="molecule type" value="Genomic_DNA"/>
</dbReference>
<proteinExistence type="predicted"/>
<evidence type="ECO:0000259" key="1">
    <source>
        <dbReference type="Pfam" id="PF01841"/>
    </source>
</evidence>
<dbReference type="Proteomes" id="UP000032250">
    <property type="component" value="Unassembled WGS sequence"/>
</dbReference>
<dbReference type="OrthoDB" id="1924644at2"/>
<dbReference type="InterPro" id="IPR002931">
    <property type="entry name" value="Transglutaminase-like"/>
</dbReference>
<evidence type="ECO:0000313" key="2">
    <source>
        <dbReference type="EMBL" id="KIS25397.1"/>
    </source>
</evidence>
<dbReference type="HOGENOM" id="CLU_745363_0_0_9"/>
<evidence type="ECO:0000313" key="3">
    <source>
        <dbReference type="Proteomes" id="UP000032250"/>
    </source>
</evidence>
<dbReference type="PROSITE" id="PS51257">
    <property type="entry name" value="PROKAR_LIPOPROTEIN"/>
    <property type="match status" value="1"/>
</dbReference>
<accession>A0A0D1BZ64</accession>
<dbReference type="Pfam" id="PF01841">
    <property type="entry name" value="Transglut_core"/>
    <property type="match status" value="1"/>
</dbReference>
<dbReference type="AlphaFoldDB" id="A0A0D1BZ64"/>
<feature type="domain" description="Transglutaminase-like" evidence="1">
    <location>
        <begin position="72"/>
        <end position="178"/>
    </location>
</feature>
<reference evidence="2 3" key="1">
    <citation type="submission" date="2014-06" db="EMBL/GenBank/DDBJ databases">
        <title>Genome characterization of distinct group I Clostridium botulinum lineages.</title>
        <authorList>
            <person name="Giordani F."/>
            <person name="Anselmo A."/>
            <person name="Fillo S."/>
            <person name="Palozzi A.M."/>
            <person name="Fortunato A."/>
            <person name="Gentile B."/>
            <person name="Ciammaruconi A."/>
            <person name="Anniballi F."/>
            <person name="De Medici D."/>
            <person name="Lista F."/>
        </authorList>
    </citation>
    <scope>NUCLEOTIDE SEQUENCE [LARGE SCALE GENOMIC DNA]</scope>
    <source>
        <strain evidence="2 3">B2 450</strain>
    </source>
</reference>
<protein>
    <recommendedName>
        <fullName evidence="1">Transglutaminase-like domain-containing protein</fullName>
    </recommendedName>
</protein>
<dbReference type="PATRIC" id="fig|1379739.3.peg.734"/>
<comment type="caution">
    <text evidence="2">The sequence shown here is derived from an EMBL/GenBank/DDBJ whole genome shotgun (WGS) entry which is preliminary data.</text>
</comment>